<dbReference type="EMBL" id="SDDZ01000018">
    <property type="protein sequence ID" value="RXJ44426.1"/>
    <property type="molecule type" value="Genomic_DNA"/>
</dbReference>
<dbReference type="Proteomes" id="UP000289792">
    <property type="component" value="Unassembled WGS sequence"/>
</dbReference>
<comment type="caution">
    <text evidence="2">The sequence shown here is derived from an EMBL/GenBank/DDBJ whole genome shotgun (WGS) entry which is preliminary data.</text>
</comment>
<evidence type="ECO:0008006" key="4">
    <source>
        <dbReference type="Google" id="ProtNLM"/>
    </source>
</evidence>
<gene>
    <name evidence="2" type="ORF">ESZ48_18030</name>
</gene>
<dbReference type="RefSeq" id="WP_129018897.1">
    <property type="nucleotide sequence ID" value="NZ_SDDZ01000018.1"/>
</dbReference>
<keyword evidence="3" id="KW-1185">Reference proteome</keyword>
<keyword evidence="1" id="KW-0732">Signal</keyword>
<organism evidence="2 3">
    <name type="scientific">Gelidibacter gilvus</name>
    <dbReference type="NCBI Taxonomy" id="59602"/>
    <lineage>
        <taxon>Bacteria</taxon>
        <taxon>Pseudomonadati</taxon>
        <taxon>Bacteroidota</taxon>
        <taxon>Flavobacteriia</taxon>
        <taxon>Flavobacteriales</taxon>
        <taxon>Flavobacteriaceae</taxon>
        <taxon>Gelidibacter</taxon>
    </lineage>
</organism>
<name>A0A4Q0XCW2_9FLAO</name>
<sequence length="493" mass="52233">MNIQKFKIKEIALALCLLTGTIALSQVGIGTADPDPSSLLDLNSNSQGLLAPRMTTAERQAIVSPAESLLVFDTNEKAFYFFNTTTSSWAKLGNDLSAKRNNYKLIKSATDLATELIAGGGSSYKLDQKTYYEINGTINLAHPIELNDAYVSGLDANEDVLSATGTVFKGNKGGTIKNVTLRGTKAFDITGPGTASNSSLLIQNTIIEGMSGSVGNIGSLGLVFSNIVNFVNNNNGITYSSIGNLLLNNQAWMDNNSGTYETFTGTFGLIEKVSGFSTVKGSAVALDVSTPGLTLVTGVLQSTVFSGTSSAPYVKGYAPELTYPGHNFSNAWSVAAPGIPRESDDVAIGDINLSALVGSGATTTFTGTGKGSRKKISGTTNSYNLFRFTKDGDNKITYRGNKPRFFQLGASISFQTSSDSFTAILYIAKNGEVIEQTKVYGRGSSSIFTSSDILALPIIGSVELKKGEYIEVWAERNSGIGNMETLSLNLTVR</sequence>
<dbReference type="OrthoDB" id="581140at2"/>
<evidence type="ECO:0000256" key="1">
    <source>
        <dbReference type="SAM" id="SignalP"/>
    </source>
</evidence>
<accession>A0A4Q0XCW2</accession>
<evidence type="ECO:0000313" key="3">
    <source>
        <dbReference type="Proteomes" id="UP000289792"/>
    </source>
</evidence>
<feature type="signal peptide" evidence="1">
    <location>
        <begin position="1"/>
        <end position="25"/>
    </location>
</feature>
<protein>
    <recommendedName>
        <fullName evidence="4">Cell wall anchor protein</fullName>
    </recommendedName>
</protein>
<reference evidence="2 3" key="1">
    <citation type="submission" date="2019-01" db="EMBL/GenBank/DDBJ databases">
        <title>Genome sequence of the Antarctic species Gelidibacter gilvus ACAM 158(T).</title>
        <authorList>
            <person name="Bowman J.P."/>
        </authorList>
    </citation>
    <scope>NUCLEOTIDE SEQUENCE [LARGE SCALE GENOMIC DNA]</scope>
    <source>
        <strain evidence="2 3">IC158</strain>
    </source>
</reference>
<dbReference type="AlphaFoldDB" id="A0A4Q0XCW2"/>
<feature type="chain" id="PRO_5020632441" description="Cell wall anchor protein" evidence="1">
    <location>
        <begin position="26"/>
        <end position="493"/>
    </location>
</feature>
<proteinExistence type="predicted"/>
<evidence type="ECO:0000313" key="2">
    <source>
        <dbReference type="EMBL" id="RXJ44426.1"/>
    </source>
</evidence>